<dbReference type="OrthoDB" id="5376804at2759"/>
<comment type="caution">
    <text evidence="2">The sequence shown here is derived from an EMBL/GenBank/DDBJ whole genome shotgun (WGS) entry which is preliminary data.</text>
</comment>
<reference evidence="2 3" key="1">
    <citation type="submission" date="2019-08" db="EMBL/GenBank/DDBJ databases">
        <title>The genome sequence of a newly discovered highly antifungal drug resistant Aspergillus species, Aspergillus tanneri NIH 1004.</title>
        <authorList>
            <person name="Mounaud S."/>
            <person name="Singh I."/>
            <person name="Joardar V."/>
            <person name="Pakala S."/>
            <person name="Pakala S."/>
            <person name="Venepally P."/>
            <person name="Chung J.K."/>
            <person name="Losada L."/>
            <person name="Nierman W.C."/>
        </authorList>
    </citation>
    <scope>NUCLEOTIDE SEQUENCE [LARGE SCALE GENOMIC DNA]</scope>
    <source>
        <strain evidence="2 3">NIH1004</strain>
    </source>
</reference>
<accession>A0A5M9MHX6</accession>
<feature type="transmembrane region" description="Helical" evidence="1">
    <location>
        <begin position="152"/>
        <end position="173"/>
    </location>
</feature>
<dbReference type="GeneID" id="54334173"/>
<keyword evidence="1" id="KW-1133">Transmembrane helix</keyword>
<dbReference type="AlphaFoldDB" id="A0A5M9MHX6"/>
<dbReference type="VEuPathDB" id="FungiDB:EYZ11_007640"/>
<dbReference type="RefSeq" id="XP_033421889.1">
    <property type="nucleotide sequence ID" value="XM_033576034.1"/>
</dbReference>
<evidence type="ECO:0000313" key="3">
    <source>
        <dbReference type="Proteomes" id="UP000324241"/>
    </source>
</evidence>
<dbReference type="Proteomes" id="UP000324241">
    <property type="component" value="Unassembled WGS sequence"/>
</dbReference>
<organism evidence="2 3">
    <name type="scientific">Aspergillus tanneri</name>
    <dbReference type="NCBI Taxonomy" id="1220188"/>
    <lineage>
        <taxon>Eukaryota</taxon>
        <taxon>Fungi</taxon>
        <taxon>Dikarya</taxon>
        <taxon>Ascomycota</taxon>
        <taxon>Pezizomycotina</taxon>
        <taxon>Eurotiomycetes</taxon>
        <taxon>Eurotiomycetidae</taxon>
        <taxon>Eurotiales</taxon>
        <taxon>Aspergillaceae</taxon>
        <taxon>Aspergillus</taxon>
        <taxon>Aspergillus subgen. Circumdati</taxon>
    </lineage>
</organism>
<gene>
    <name evidence="2" type="ORF">ATNIH1004_011472</name>
</gene>
<sequence length="175" mass="19374">MESHSRFPYASSNRERVRSMVEKTVQIDSLRQCVLSVCSRNYSVSVTGGKTSIHTSESGYGKMYLFHVHADTISDPEHVYCWKPGYGASTGIEPVDIPPGGKMWTNATEFSICSKFWDVGINLFETFVMNDSDASNDTVGGNVLAPQVFVKLNWSFIALLTGPLAAGIVFLFLRF</sequence>
<dbReference type="EMBL" id="QUQM01000008">
    <property type="protein sequence ID" value="KAA8642527.1"/>
    <property type="molecule type" value="Genomic_DNA"/>
</dbReference>
<keyword evidence="1" id="KW-0812">Transmembrane</keyword>
<name>A0A5M9MHX6_9EURO</name>
<protein>
    <submittedName>
        <fullName evidence="2">Uncharacterized protein</fullName>
    </submittedName>
</protein>
<evidence type="ECO:0000256" key="1">
    <source>
        <dbReference type="SAM" id="Phobius"/>
    </source>
</evidence>
<proteinExistence type="predicted"/>
<evidence type="ECO:0000313" key="2">
    <source>
        <dbReference type="EMBL" id="KAA8642527.1"/>
    </source>
</evidence>
<keyword evidence="1" id="KW-0472">Membrane</keyword>